<keyword evidence="3" id="KW-1185">Reference proteome</keyword>
<dbReference type="AlphaFoldDB" id="A0A8J3SD78"/>
<comment type="caution">
    <text evidence="2">The sequence shown here is derived from an EMBL/GenBank/DDBJ whole genome shotgun (WGS) entry which is preliminary data.</text>
</comment>
<gene>
    <name evidence="2" type="ORF">Psi01_26180</name>
</gene>
<dbReference type="RefSeq" id="WP_204064234.1">
    <property type="nucleotide sequence ID" value="NZ_BOOJ01000023.1"/>
</dbReference>
<feature type="region of interest" description="Disordered" evidence="1">
    <location>
        <begin position="1"/>
        <end position="40"/>
    </location>
</feature>
<reference evidence="2 3" key="1">
    <citation type="submission" date="2021-01" db="EMBL/GenBank/DDBJ databases">
        <title>Whole genome shotgun sequence of Planobispora siamensis NBRC 107568.</title>
        <authorList>
            <person name="Komaki H."/>
            <person name="Tamura T."/>
        </authorList>
    </citation>
    <scope>NUCLEOTIDE SEQUENCE [LARGE SCALE GENOMIC DNA]</scope>
    <source>
        <strain evidence="2 3">NBRC 107568</strain>
    </source>
</reference>
<dbReference type="InterPro" id="IPR007499">
    <property type="entry name" value="ERF_bacteria_virus"/>
</dbReference>
<dbReference type="Proteomes" id="UP000619788">
    <property type="component" value="Unassembled WGS sequence"/>
</dbReference>
<accession>A0A8J3SD78</accession>
<sequence length="260" mass="27813">MTLAEKAAKMARPDDQPPADWPEPAAPASPGSMIVEPLPDVDIPVPEGGPEQVPVQVAWANVMGEVRAITKGQQTTEGPRFHYRGVDDALNVFGPACRAHGVLVLPHRVEPSYRDTKTSKGNATRECTVLVTYRIYGPKGDYLEVQAAGESLDSGDKGSAKAQAVALRTLLYHAGLVPTRDPDPDANTIERGEANIRPASSYVEEIADPRTSPARLRQIHHELKSTSQLGAMVTNEVGDDEPIGQMVVRIGKERSAAGGA</sequence>
<organism evidence="2 3">
    <name type="scientific">Planobispora siamensis</name>
    <dbReference type="NCBI Taxonomy" id="936338"/>
    <lineage>
        <taxon>Bacteria</taxon>
        <taxon>Bacillati</taxon>
        <taxon>Actinomycetota</taxon>
        <taxon>Actinomycetes</taxon>
        <taxon>Streptosporangiales</taxon>
        <taxon>Streptosporangiaceae</taxon>
        <taxon>Planobispora</taxon>
    </lineage>
</organism>
<evidence type="ECO:0000256" key="1">
    <source>
        <dbReference type="SAM" id="MobiDB-lite"/>
    </source>
</evidence>
<protein>
    <recommendedName>
        <fullName evidence="4">ERF superfamily protein</fullName>
    </recommendedName>
</protein>
<proteinExistence type="predicted"/>
<feature type="compositionally biased region" description="Basic and acidic residues" evidence="1">
    <location>
        <begin position="1"/>
        <end position="15"/>
    </location>
</feature>
<dbReference type="Pfam" id="PF04404">
    <property type="entry name" value="ERF"/>
    <property type="match status" value="1"/>
</dbReference>
<evidence type="ECO:0008006" key="4">
    <source>
        <dbReference type="Google" id="ProtNLM"/>
    </source>
</evidence>
<dbReference type="EMBL" id="BOOJ01000023">
    <property type="protein sequence ID" value="GIH91988.1"/>
    <property type="molecule type" value="Genomic_DNA"/>
</dbReference>
<evidence type="ECO:0000313" key="3">
    <source>
        <dbReference type="Proteomes" id="UP000619788"/>
    </source>
</evidence>
<evidence type="ECO:0000313" key="2">
    <source>
        <dbReference type="EMBL" id="GIH91988.1"/>
    </source>
</evidence>
<name>A0A8J3SD78_9ACTN</name>